<sequence>MLGTVQINNLNLKQGELTSVENYMLFTGIAAADCQNTGKIVTIDQSTDLDAVLGATASDLKTQVTAARLNAGQNWYGCVLPYTVAESTPDALPDAMDAAFESAVNTAMEHVKVEAIIRTDPVTRATSVEAMQALAESIMAKYMRPLWIMARAPQFNSASQTFADYHALASALQADIAADQVMLTVSLWGHEMGTLAGRLASEAVTVADSPMRVATGALVGVWSNRPTDKTGRVIDLSVLKALDAARFSVPQWYPDYEGMYWGDGNVLDVNGGDFQVIENLRVIQKCMRRVYPLAVARIGDRRLNQTPASIAQAQTAFMAPLRAMSRSRTILGIVFPGEIEPPKEGDITLTWVSKYSVEVFIAARPYNCPKKITCNLLLDLTNYATATA</sequence>
<accession>A0A212K3W5</accession>
<protein>
    <submittedName>
        <fullName evidence="1">Putative tail sheath protein</fullName>
    </submittedName>
</protein>
<dbReference type="RefSeq" id="WP_227119379.1">
    <property type="nucleotide sequence ID" value="NZ_LT598928.1"/>
</dbReference>
<evidence type="ECO:0000313" key="1">
    <source>
        <dbReference type="EMBL" id="SBW06337.1"/>
    </source>
</evidence>
<gene>
    <name evidence="1" type="ORF">KM92DES2_12176</name>
</gene>
<name>A0A212K3W5_9BACT</name>
<dbReference type="Pfam" id="PF10758">
    <property type="entry name" value="DUF2586"/>
    <property type="match status" value="1"/>
</dbReference>
<dbReference type="EMBL" id="FLUP01000001">
    <property type="protein sequence ID" value="SBW06337.1"/>
    <property type="molecule type" value="Genomic_DNA"/>
</dbReference>
<organism evidence="1">
    <name type="scientific">uncultured Desulfovibrio sp</name>
    <dbReference type="NCBI Taxonomy" id="167968"/>
    <lineage>
        <taxon>Bacteria</taxon>
        <taxon>Pseudomonadati</taxon>
        <taxon>Thermodesulfobacteriota</taxon>
        <taxon>Desulfovibrionia</taxon>
        <taxon>Desulfovibrionales</taxon>
        <taxon>Desulfovibrionaceae</taxon>
        <taxon>Desulfovibrio</taxon>
        <taxon>environmental samples</taxon>
    </lineage>
</organism>
<proteinExistence type="predicted"/>
<reference evidence="1" key="1">
    <citation type="submission" date="2016-04" db="EMBL/GenBank/DDBJ databases">
        <authorList>
            <person name="Evans L.H."/>
            <person name="Alamgir A."/>
            <person name="Owens N."/>
            <person name="Weber N.D."/>
            <person name="Virtaneva K."/>
            <person name="Barbian K."/>
            <person name="Babar A."/>
            <person name="Rosenke K."/>
        </authorList>
    </citation>
    <scope>NUCLEOTIDE SEQUENCE</scope>
    <source>
        <strain evidence="1">92-2</strain>
    </source>
</reference>
<dbReference type="AlphaFoldDB" id="A0A212K3W5"/>
<dbReference type="InterPro" id="IPR019694">
    <property type="entry name" value="Phage_HP1_Orf23"/>
</dbReference>